<evidence type="ECO:0000313" key="1">
    <source>
        <dbReference type="EMBL" id="PXX60219.1"/>
    </source>
</evidence>
<keyword evidence="2" id="KW-1185">Reference proteome</keyword>
<sequence>MDPAEINEVLAQALSLPHGRLRVERLETLAAAAKAAPDRYLEGRVLIELAESYTYASERDLAPVAYGRLLRIYDEYPAELGPLTDSVHWYLKWMTWGLIDNPAIPLPTVHRWFDELEKRYRQRGYSLRPVLALRAELARRLGDAEHGARLQEEALAAPRDGMSDCDACERNGWGAGRAALGDDLGALAHWQPVLDGERTCAEEPHRVLARALLPLLRTGRVADARGAHLTGYPLVRQSESLRPAVALHIEFCALTGNEGRGLEILTEHARWLTDPGADVGARLAFITGVCVLLRRLVTLGLGYVQVAGATVDSLLAELDAEIAELCARYDLRNGNAAVSTRVTTRLARQPLLERLPLGLRSVIPAGRPDDAACVGRSAVVPVGDGSSAGAVSTAQRTASFPEEWPDGVVTDEERMTEVQRLAELGAARLADAPEQAEARLREALAVGTGVLPAEHLARLSSQLVIAIAAQPDRELDLADAAVRAAARWEGLSEPDLLHHTVIAARAFHRRRRHGEAVALFEEAMAGEGVPYPPAELATVRAQFGESLNALHRYQEAARQFALGAQLIEHDLDRRDLHAELAMSAAIALDYCDQDAAAVAAYQRAADLFGELGNATARARCVRSAAWLQLWGSGAAPGRPWLRAMRELIDELSDGGSAVAEELAQTRRELSEMLDAEDGYGLAAE</sequence>
<evidence type="ECO:0008006" key="3">
    <source>
        <dbReference type="Google" id="ProtNLM"/>
    </source>
</evidence>
<organism evidence="1 2">
    <name type="scientific">Nocardia tenerifensis</name>
    <dbReference type="NCBI Taxonomy" id="228006"/>
    <lineage>
        <taxon>Bacteria</taxon>
        <taxon>Bacillati</taxon>
        <taxon>Actinomycetota</taxon>
        <taxon>Actinomycetes</taxon>
        <taxon>Mycobacteriales</taxon>
        <taxon>Nocardiaceae</taxon>
        <taxon>Nocardia</taxon>
    </lineage>
</organism>
<accession>A0A318JVI3</accession>
<evidence type="ECO:0000313" key="2">
    <source>
        <dbReference type="Proteomes" id="UP000247569"/>
    </source>
</evidence>
<dbReference type="AlphaFoldDB" id="A0A318JVI3"/>
<dbReference type="OrthoDB" id="56388at2"/>
<proteinExistence type="predicted"/>
<dbReference type="EMBL" id="QJKF01000010">
    <property type="protein sequence ID" value="PXX60219.1"/>
    <property type="molecule type" value="Genomic_DNA"/>
</dbReference>
<gene>
    <name evidence="1" type="ORF">DFR70_11059</name>
</gene>
<name>A0A318JVI3_9NOCA</name>
<reference evidence="1 2" key="1">
    <citation type="submission" date="2018-05" db="EMBL/GenBank/DDBJ databases">
        <title>Genomic Encyclopedia of Type Strains, Phase IV (KMG-IV): sequencing the most valuable type-strain genomes for metagenomic binning, comparative biology and taxonomic classification.</title>
        <authorList>
            <person name="Goeker M."/>
        </authorList>
    </citation>
    <scope>NUCLEOTIDE SEQUENCE [LARGE SCALE GENOMIC DNA]</scope>
    <source>
        <strain evidence="1 2">DSM 44704</strain>
    </source>
</reference>
<comment type="caution">
    <text evidence="1">The sequence shown here is derived from an EMBL/GenBank/DDBJ whole genome shotgun (WGS) entry which is preliminary data.</text>
</comment>
<dbReference type="Proteomes" id="UP000247569">
    <property type="component" value="Unassembled WGS sequence"/>
</dbReference>
<dbReference type="RefSeq" id="WP_110293765.1">
    <property type="nucleotide sequence ID" value="NZ_QJKF01000010.1"/>
</dbReference>
<protein>
    <recommendedName>
        <fullName evidence="3">Tetratricopeptide repeat protein</fullName>
    </recommendedName>
</protein>